<proteinExistence type="predicted"/>
<dbReference type="InParanoid" id="A0A2J7PEJ3"/>
<dbReference type="EMBL" id="NEVH01026094">
    <property type="protein sequence ID" value="PNF14748.1"/>
    <property type="molecule type" value="Genomic_DNA"/>
</dbReference>
<organism evidence="2 3">
    <name type="scientific">Cryptotermes secundus</name>
    <dbReference type="NCBI Taxonomy" id="105785"/>
    <lineage>
        <taxon>Eukaryota</taxon>
        <taxon>Metazoa</taxon>
        <taxon>Ecdysozoa</taxon>
        <taxon>Arthropoda</taxon>
        <taxon>Hexapoda</taxon>
        <taxon>Insecta</taxon>
        <taxon>Pterygota</taxon>
        <taxon>Neoptera</taxon>
        <taxon>Polyneoptera</taxon>
        <taxon>Dictyoptera</taxon>
        <taxon>Blattodea</taxon>
        <taxon>Blattoidea</taxon>
        <taxon>Termitoidae</taxon>
        <taxon>Kalotermitidae</taxon>
        <taxon>Cryptotermitinae</taxon>
        <taxon>Cryptotermes</taxon>
    </lineage>
</organism>
<gene>
    <name evidence="2" type="ORF">B7P43_G08352</name>
</gene>
<dbReference type="InterPro" id="IPR041426">
    <property type="entry name" value="Mos1_HTH"/>
</dbReference>
<protein>
    <recommendedName>
        <fullName evidence="1">Mos1 transposase HTH domain-containing protein</fullName>
    </recommendedName>
</protein>
<dbReference type="PANTHER" id="PTHR46060:SF1">
    <property type="entry name" value="MARINER MOS1 TRANSPOSASE-LIKE PROTEIN"/>
    <property type="match status" value="1"/>
</dbReference>
<accession>A0A2J7PEJ3</accession>
<sequence length="192" mass="21943">MTSDIEVRTKQRCVIEFLTAEQIAPIDIHRRFLKVYGDDTVEVSTVRRWVVRFNSGESEVHDKPRPGRPCSAATPHNEQRLIHKDRQITTRELFAQFNIGCNALETMLGKLDYRKVCSRPEKQTTFRLQHDNARPHTSLVTTAHITKFGWTVLPHPPYSPDLAPSDFHLFGPMKDGLHGHHFPDNDAVIAAV</sequence>
<evidence type="ECO:0000313" key="3">
    <source>
        <dbReference type="Proteomes" id="UP000235965"/>
    </source>
</evidence>
<dbReference type="Pfam" id="PF17906">
    <property type="entry name" value="HTH_48"/>
    <property type="match status" value="1"/>
</dbReference>
<dbReference type="Gene3D" id="3.30.420.10">
    <property type="entry name" value="Ribonuclease H-like superfamily/Ribonuclease H"/>
    <property type="match status" value="1"/>
</dbReference>
<dbReference type="GO" id="GO:0003676">
    <property type="term" value="F:nucleic acid binding"/>
    <property type="evidence" value="ECO:0007669"/>
    <property type="project" value="InterPro"/>
</dbReference>
<dbReference type="Proteomes" id="UP000235965">
    <property type="component" value="Unassembled WGS sequence"/>
</dbReference>
<comment type="caution">
    <text evidence="2">The sequence shown here is derived from an EMBL/GenBank/DDBJ whole genome shotgun (WGS) entry which is preliminary data.</text>
</comment>
<dbReference type="AlphaFoldDB" id="A0A2J7PEJ3"/>
<keyword evidence="3" id="KW-1185">Reference proteome</keyword>
<name>A0A2J7PEJ3_9NEOP</name>
<dbReference type="OrthoDB" id="616263at2759"/>
<dbReference type="InterPro" id="IPR052709">
    <property type="entry name" value="Transposase-MT_Hybrid"/>
</dbReference>
<reference evidence="2 3" key="1">
    <citation type="submission" date="2017-12" db="EMBL/GenBank/DDBJ databases">
        <title>Hemimetabolous genomes reveal molecular basis of termite eusociality.</title>
        <authorList>
            <person name="Harrison M.C."/>
            <person name="Jongepier E."/>
            <person name="Robertson H.M."/>
            <person name="Arning N."/>
            <person name="Bitard-Feildel T."/>
            <person name="Chao H."/>
            <person name="Childers C.P."/>
            <person name="Dinh H."/>
            <person name="Doddapaneni H."/>
            <person name="Dugan S."/>
            <person name="Gowin J."/>
            <person name="Greiner C."/>
            <person name="Han Y."/>
            <person name="Hu H."/>
            <person name="Hughes D.S.T."/>
            <person name="Huylmans A.-K."/>
            <person name="Kemena C."/>
            <person name="Kremer L.P.M."/>
            <person name="Lee S.L."/>
            <person name="Lopez-Ezquerra A."/>
            <person name="Mallet L."/>
            <person name="Monroy-Kuhn J.M."/>
            <person name="Moser A."/>
            <person name="Murali S.C."/>
            <person name="Muzny D.M."/>
            <person name="Otani S."/>
            <person name="Piulachs M.-D."/>
            <person name="Poelchau M."/>
            <person name="Qu J."/>
            <person name="Schaub F."/>
            <person name="Wada-Katsumata A."/>
            <person name="Worley K.C."/>
            <person name="Xie Q."/>
            <person name="Ylla G."/>
            <person name="Poulsen M."/>
            <person name="Gibbs R.A."/>
            <person name="Schal C."/>
            <person name="Richards S."/>
            <person name="Belles X."/>
            <person name="Korb J."/>
            <person name="Bornberg-Bauer E."/>
        </authorList>
    </citation>
    <scope>NUCLEOTIDE SEQUENCE [LARGE SCALE GENOMIC DNA]</scope>
    <source>
        <tissue evidence="2">Whole body</tissue>
    </source>
</reference>
<evidence type="ECO:0000259" key="1">
    <source>
        <dbReference type="Pfam" id="PF17906"/>
    </source>
</evidence>
<dbReference type="PANTHER" id="PTHR46060">
    <property type="entry name" value="MARINER MOS1 TRANSPOSASE-LIKE PROTEIN"/>
    <property type="match status" value="1"/>
</dbReference>
<dbReference type="STRING" id="105785.A0A2J7PEJ3"/>
<evidence type="ECO:0000313" key="2">
    <source>
        <dbReference type="EMBL" id="PNF14748.1"/>
    </source>
</evidence>
<feature type="domain" description="Mos1 transposase HTH" evidence="1">
    <location>
        <begin position="27"/>
        <end position="57"/>
    </location>
</feature>
<dbReference type="InterPro" id="IPR036397">
    <property type="entry name" value="RNaseH_sf"/>
</dbReference>